<protein>
    <recommendedName>
        <fullName evidence="8">LisH domain-containing protein</fullName>
    </recommendedName>
</protein>
<dbReference type="InterPro" id="IPR036322">
    <property type="entry name" value="WD40_repeat_dom_sf"/>
</dbReference>
<name>A0A1R2BT11_9CILI</name>
<dbReference type="PANTHER" id="PTHR22846:SF2">
    <property type="entry name" value="F-BOX-LIKE_WD REPEAT-CONTAINING PROTEIN EBI"/>
    <property type="match status" value="1"/>
</dbReference>
<dbReference type="PANTHER" id="PTHR22846">
    <property type="entry name" value="WD40 REPEAT PROTEIN"/>
    <property type="match status" value="1"/>
</dbReference>
<dbReference type="PROSITE" id="PS00678">
    <property type="entry name" value="WD_REPEATS_1"/>
    <property type="match status" value="1"/>
</dbReference>
<feature type="repeat" description="WD" evidence="5">
    <location>
        <begin position="112"/>
        <end position="148"/>
    </location>
</feature>
<keyword evidence="7" id="KW-1185">Reference proteome</keyword>
<dbReference type="Proteomes" id="UP000187209">
    <property type="component" value="Unassembled WGS sequence"/>
</dbReference>
<dbReference type="Pfam" id="PF08513">
    <property type="entry name" value="LisH"/>
    <property type="match status" value="1"/>
</dbReference>
<dbReference type="Gene3D" id="1.20.960.30">
    <property type="match status" value="1"/>
</dbReference>
<dbReference type="Pfam" id="PF00400">
    <property type="entry name" value="WD40"/>
    <property type="match status" value="2"/>
</dbReference>
<dbReference type="GO" id="GO:0003714">
    <property type="term" value="F:transcription corepressor activity"/>
    <property type="evidence" value="ECO:0007669"/>
    <property type="project" value="InterPro"/>
</dbReference>
<dbReference type="OrthoDB" id="291217at2759"/>
<evidence type="ECO:0000256" key="4">
    <source>
        <dbReference type="ARBA" id="ARBA00023242"/>
    </source>
</evidence>
<evidence type="ECO:0000256" key="2">
    <source>
        <dbReference type="ARBA" id="ARBA00022574"/>
    </source>
</evidence>
<dbReference type="InterPro" id="IPR001680">
    <property type="entry name" value="WD40_rpt"/>
</dbReference>
<comment type="subcellular location">
    <subcellularLocation>
        <location evidence="1">Nucleus</location>
    </subcellularLocation>
</comment>
<evidence type="ECO:0000256" key="5">
    <source>
        <dbReference type="PROSITE-ProRule" id="PRU00221"/>
    </source>
</evidence>
<dbReference type="GO" id="GO:0000118">
    <property type="term" value="C:histone deacetylase complex"/>
    <property type="evidence" value="ECO:0007669"/>
    <property type="project" value="TreeGrafter"/>
</dbReference>
<dbReference type="InterPro" id="IPR006594">
    <property type="entry name" value="LisH"/>
</dbReference>
<dbReference type="InterPro" id="IPR015943">
    <property type="entry name" value="WD40/YVTN_repeat-like_dom_sf"/>
</dbReference>
<comment type="caution">
    <text evidence="6">The sequence shown here is derived from an EMBL/GenBank/DDBJ whole genome shotgun (WGS) entry which is preliminary data.</text>
</comment>
<dbReference type="Gene3D" id="2.130.10.10">
    <property type="entry name" value="YVTN repeat-like/Quinoprotein amine dehydrogenase"/>
    <property type="match status" value="2"/>
</dbReference>
<evidence type="ECO:0000256" key="3">
    <source>
        <dbReference type="ARBA" id="ARBA00022737"/>
    </source>
</evidence>
<dbReference type="PROSITE" id="PS50082">
    <property type="entry name" value="WD_REPEATS_2"/>
    <property type="match status" value="2"/>
</dbReference>
<evidence type="ECO:0008006" key="8">
    <source>
        <dbReference type="Google" id="ProtNLM"/>
    </source>
</evidence>
<accession>A0A1R2BT11</accession>
<evidence type="ECO:0000256" key="1">
    <source>
        <dbReference type="ARBA" id="ARBA00004123"/>
    </source>
</evidence>
<dbReference type="SMART" id="SM00667">
    <property type="entry name" value="LisH"/>
    <property type="match status" value="1"/>
</dbReference>
<reference evidence="6 7" key="1">
    <citation type="submission" date="2016-11" db="EMBL/GenBank/DDBJ databases">
        <title>The macronuclear genome of Stentor coeruleus: a giant cell with tiny introns.</title>
        <authorList>
            <person name="Slabodnick M."/>
            <person name="Ruby J.G."/>
            <person name="Reiff S.B."/>
            <person name="Swart E.C."/>
            <person name="Gosai S."/>
            <person name="Prabakaran S."/>
            <person name="Witkowska E."/>
            <person name="Larue G.E."/>
            <person name="Fisher S."/>
            <person name="Freeman R.M."/>
            <person name="Gunawardena J."/>
            <person name="Chu W."/>
            <person name="Stover N.A."/>
            <person name="Gregory B.D."/>
            <person name="Nowacki M."/>
            <person name="Derisi J."/>
            <person name="Roy S.W."/>
            <person name="Marshall W.F."/>
            <person name="Sood P."/>
        </authorList>
    </citation>
    <scope>NUCLEOTIDE SEQUENCE [LARGE SCALE GENOMIC DNA]</scope>
    <source>
        <strain evidence="6">WM001</strain>
    </source>
</reference>
<dbReference type="SUPFAM" id="SSF50978">
    <property type="entry name" value="WD40 repeat-like"/>
    <property type="match status" value="1"/>
</dbReference>
<organism evidence="6 7">
    <name type="scientific">Stentor coeruleus</name>
    <dbReference type="NCBI Taxonomy" id="5963"/>
    <lineage>
        <taxon>Eukaryota</taxon>
        <taxon>Sar</taxon>
        <taxon>Alveolata</taxon>
        <taxon>Ciliophora</taxon>
        <taxon>Postciliodesmatophora</taxon>
        <taxon>Heterotrichea</taxon>
        <taxon>Heterotrichida</taxon>
        <taxon>Stentoridae</taxon>
        <taxon>Stentor</taxon>
    </lineage>
</organism>
<feature type="repeat" description="WD" evidence="5">
    <location>
        <begin position="325"/>
        <end position="359"/>
    </location>
</feature>
<evidence type="ECO:0000313" key="7">
    <source>
        <dbReference type="Proteomes" id="UP000187209"/>
    </source>
</evidence>
<evidence type="ECO:0000313" key="6">
    <source>
        <dbReference type="EMBL" id="OMJ79953.1"/>
    </source>
</evidence>
<dbReference type="EMBL" id="MPUH01000446">
    <property type="protein sequence ID" value="OMJ79953.1"/>
    <property type="molecule type" value="Genomic_DNA"/>
</dbReference>
<keyword evidence="3" id="KW-0677">Repeat</keyword>
<keyword evidence="4" id="KW-0539">Nucleus</keyword>
<gene>
    <name evidence="6" type="ORF">SteCoe_19905</name>
</gene>
<dbReference type="InterPro" id="IPR045183">
    <property type="entry name" value="Ebi-like"/>
</dbReference>
<dbReference type="InterPro" id="IPR019775">
    <property type="entry name" value="WD40_repeat_CS"/>
</dbReference>
<dbReference type="SMART" id="SM00320">
    <property type="entry name" value="WD40"/>
    <property type="match status" value="6"/>
</dbReference>
<proteinExistence type="predicted"/>
<dbReference type="PROSITE" id="PS50896">
    <property type="entry name" value="LISH"/>
    <property type="match status" value="1"/>
</dbReference>
<keyword evidence="2 5" id="KW-0853">WD repeat</keyword>
<dbReference type="GO" id="GO:0006357">
    <property type="term" value="P:regulation of transcription by RNA polymerase II"/>
    <property type="evidence" value="ECO:0007669"/>
    <property type="project" value="TreeGrafter"/>
</dbReference>
<dbReference type="AlphaFoldDB" id="A0A1R2BT11"/>
<sequence length="433" mass="49492">MSYTLHTSDINSLIYQYMKERGLHHSAFMLKNEAGNLTQDLPSGSLVTCLEKALAIEELERHKNEQEALSTDLPRCTNEFRLNHPHDCIYDSIPLLSHTNGSIGGLKHLIVLSGHTGYVKSLVTRKELLLSGYILFRSIDGTIRMWKLPQNIQDYSNVYILPHILANQTSVEVISIDCNQFGMIASLAVDGVVRLWSSEGVLFNTIQHTSEILKVEWDSSGMFLLAASYCSLTIWDSQGELVKELVNGRVQEITMAWWRSPSEFTVQTLHEVWAWQQDQHPVELFVGSVIRVQWSPSKTYLAIIQETQVGIYQDECDIWYLNRDITAISFTSKDYILLTANTNSEIYFWDLESRTTTNRIYAGIGKILKLVFRKDDEFLAACSDTEVQVWNMENLLLFKKLKLSNNINDIIWTDEAGRLAVAFLDKIAVYSLY</sequence>